<comment type="caution">
    <text evidence="3">The sequence shown here is derived from an EMBL/GenBank/DDBJ whole genome shotgun (WGS) entry which is preliminary data.</text>
</comment>
<evidence type="ECO:0000256" key="2">
    <source>
        <dbReference type="HAMAP-Rule" id="MF_00460"/>
    </source>
</evidence>
<comment type="similarity">
    <text evidence="1 2">Belongs to the UPF0125 (RnfH) family.</text>
</comment>
<protein>
    <recommendedName>
        <fullName evidence="2">UPF0125 protein ACFOW3_00715</fullName>
    </recommendedName>
</protein>
<dbReference type="PANTHER" id="PTHR37483">
    <property type="entry name" value="UPF0125 PROTEIN RATB"/>
    <property type="match status" value="1"/>
</dbReference>
<dbReference type="Proteomes" id="UP001595693">
    <property type="component" value="Unassembled WGS sequence"/>
</dbReference>
<dbReference type="InterPro" id="IPR037021">
    <property type="entry name" value="RnfH_sf"/>
</dbReference>
<proteinExistence type="inferred from homology"/>
<dbReference type="InterPro" id="IPR016155">
    <property type="entry name" value="Mopterin_synth/thiamin_S_b"/>
</dbReference>
<reference evidence="4" key="1">
    <citation type="journal article" date="2019" name="Int. J. Syst. Evol. Microbiol.">
        <title>The Global Catalogue of Microorganisms (GCM) 10K type strain sequencing project: providing services to taxonomists for standard genome sequencing and annotation.</title>
        <authorList>
            <consortium name="The Broad Institute Genomics Platform"/>
            <consortium name="The Broad Institute Genome Sequencing Center for Infectious Disease"/>
            <person name="Wu L."/>
            <person name="Ma J."/>
        </authorList>
    </citation>
    <scope>NUCLEOTIDE SEQUENCE [LARGE SCALE GENOMIC DNA]</scope>
    <source>
        <strain evidence="4">CCUG 2113</strain>
    </source>
</reference>
<keyword evidence="4" id="KW-1185">Reference proteome</keyword>
<dbReference type="Pfam" id="PF03658">
    <property type="entry name" value="Ub-RnfH"/>
    <property type="match status" value="1"/>
</dbReference>
<organism evidence="3 4">
    <name type="scientific">Acidovorax facilis</name>
    <dbReference type="NCBI Taxonomy" id="12917"/>
    <lineage>
        <taxon>Bacteria</taxon>
        <taxon>Pseudomonadati</taxon>
        <taxon>Pseudomonadota</taxon>
        <taxon>Betaproteobacteria</taxon>
        <taxon>Burkholderiales</taxon>
        <taxon>Comamonadaceae</taxon>
        <taxon>Acidovorax</taxon>
    </lineage>
</organism>
<dbReference type="SUPFAM" id="SSF54285">
    <property type="entry name" value="MoaD/ThiS"/>
    <property type="match status" value="1"/>
</dbReference>
<evidence type="ECO:0000313" key="3">
    <source>
        <dbReference type="EMBL" id="MFC3933141.1"/>
    </source>
</evidence>
<dbReference type="EMBL" id="JBHSAJ010000001">
    <property type="protein sequence ID" value="MFC3933141.1"/>
    <property type="molecule type" value="Genomic_DNA"/>
</dbReference>
<evidence type="ECO:0000313" key="4">
    <source>
        <dbReference type="Proteomes" id="UP001595693"/>
    </source>
</evidence>
<dbReference type="Gene3D" id="3.10.20.280">
    <property type="entry name" value="RnfH-like"/>
    <property type="match status" value="1"/>
</dbReference>
<evidence type="ECO:0000256" key="1">
    <source>
        <dbReference type="ARBA" id="ARBA00010645"/>
    </source>
</evidence>
<dbReference type="HAMAP" id="MF_00460">
    <property type="entry name" value="UPF0125_RnfH"/>
    <property type="match status" value="1"/>
</dbReference>
<dbReference type="PANTHER" id="PTHR37483:SF1">
    <property type="entry name" value="UPF0125 PROTEIN RATB"/>
    <property type="match status" value="1"/>
</dbReference>
<gene>
    <name evidence="3" type="ORF">ACFOW3_00715</name>
</gene>
<accession>A0ABV8D492</accession>
<name>A0ABV8D492_9BURK</name>
<sequence length="119" mass="12815">MAERVPGSTVQVTVVVCIAPRKTQEWVLQLPEGATVADALRACGADGALGPQGSADRPTLGIWGRAVLPDAAIRHLDRVEVYRPLKVDPKVARRERFARQGARTTGLFARQRPGGKSGY</sequence>
<dbReference type="RefSeq" id="WP_055398152.1">
    <property type="nucleotide sequence ID" value="NZ_JAMXAX010000104.1"/>
</dbReference>
<dbReference type="InterPro" id="IPR005346">
    <property type="entry name" value="RnfH"/>
</dbReference>